<evidence type="ECO:0000256" key="5">
    <source>
        <dbReference type="ARBA" id="ARBA00023146"/>
    </source>
</evidence>
<feature type="binding site" evidence="8">
    <location>
        <position position="144"/>
    </location>
    <ligand>
        <name>L-histidine</name>
        <dbReference type="ChEBI" id="CHEBI:57595"/>
    </ligand>
</feature>
<dbReference type="SUPFAM" id="SSF55681">
    <property type="entry name" value="Class II aaRS and biotin synthetases"/>
    <property type="match status" value="1"/>
</dbReference>
<dbReference type="GO" id="GO:0005737">
    <property type="term" value="C:cytoplasm"/>
    <property type="evidence" value="ECO:0007669"/>
    <property type="project" value="UniProtKB-SubCell"/>
</dbReference>
<evidence type="ECO:0000313" key="10">
    <source>
        <dbReference type="EMBL" id="MBI3627600.1"/>
    </source>
</evidence>
<dbReference type="PANTHER" id="PTHR11476:SF7">
    <property type="entry name" value="HISTIDINE--TRNA LIGASE"/>
    <property type="match status" value="1"/>
</dbReference>
<evidence type="ECO:0000256" key="1">
    <source>
        <dbReference type="ARBA" id="ARBA00008226"/>
    </source>
</evidence>
<dbReference type="AlphaFoldDB" id="A0A9D6LNH8"/>
<dbReference type="GO" id="GO:0006427">
    <property type="term" value="P:histidyl-tRNA aminoacylation"/>
    <property type="evidence" value="ECO:0007669"/>
    <property type="project" value="UniProtKB-UniRule"/>
</dbReference>
<keyword evidence="2 7" id="KW-0547">Nucleotide-binding</keyword>
<feature type="binding site" evidence="8">
    <location>
        <position position="148"/>
    </location>
    <ligand>
        <name>L-histidine</name>
        <dbReference type="ChEBI" id="CHEBI:57595"/>
    </ligand>
</feature>
<comment type="caution">
    <text evidence="10">The sequence shown here is derived from an EMBL/GenBank/DDBJ whole genome shotgun (WGS) entry which is preliminary data.</text>
</comment>
<proteinExistence type="inferred from homology"/>
<evidence type="ECO:0000313" key="11">
    <source>
        <dbReference type="Proteomes" id="UP000808388"/>
    </source>
</evidence>
<dbReference type="InterPro" id="IPR036621">
    <property type="entry name" value="Anticodon-bd_dom_sf"/>
</dbReference>
<keyword evidence="5 7" id="KW-0030">Aminoacyl-tRNA synthetase</keyword>
<dbReference type="PIRSF" id="PIRSF001549">
    <property type="entry name" value="His-tRNA_synth"/>
    <property type="match status" value="1"/>
</dbReference>
<evidence type="ECO:0000256" key="2">
    <source>
        <dbReference type="ARBA" id="ARBA00022741"/>
    </source>
</evidence>
<feature type="binding site" evidence="8">
    <location>
        <begin position="281"/>
        <end position="282"/>
    </location>
    <ligand>
        <name>L-histidine</name>
        <dbReference type="ChEBI" id="CHEBI:57595"/>
    </ligand>
</feature>
<dbReference type="GO" id="GO:0005524">
    <property type="term" value="F:ATP binding"/>
    <property type="evidence" value="ECO:0007669"/>
    <property type="project" value="UniProtKB-UniRule"/>
</dbReference>
<dbReference type="EC" id="6.1.1.21" evidence="7"/>
<keyword evidence="3 7" id="KW-0067">ATP-binding</keyword>
<evidence type="ECO:0000256" key="6">
    <source>
        <dbReference type="ARBA" id="ARBA00047639"/>
    </source>
</evidence>
<dbReference type="PROSITE" id="PS50862">
    <property type="entry name" value="AA_TRNA_LIGASE_II"/>
    <property type="match status" value="1"/>
</dbReference>
<dbReference type="Gene3D" id="3.40.50.800">
    <property type="entry name" value="Anticodon-binding domain"/>
    <property type="match status" value="1"/>
</dbReference>
<accession>A0A9D6LNH8</accession>
<keyword evidence="4 7" id="KW-0648">Protein biosynthesis</keyword>
<feature type="binding site" evidence="8">
    <location>
        <begin position="101"/>
        <end position="103"/>
    </location>
    <ligand>
        <name>L-histidine</name>
        <dbReference type="ChEBI" id="CHEBI:57595"/>
    </ligand>
</feature>
<dbReference type="PANTHER" id="PTHR11476">
    <property type="entry name" value="HISTIDYL-TRNA SYNTHETASE"/>
    <property type="match status" value="1"/>
</dbReference>
<protein>
    <recommendedName>
        <fullName evidence="7">Histidine--tRNA ligase</fullName>
        <ecNumber evidence="7">6.1.1.21</ecNumber>
    </recommendedName>
    <alternativeName>
        <fullName evidence="7">Histidyl-tRNA synthetase</fullName>
        <shortName evidence="7">HisRS</shortName>
    </alternativeName>
</protein>
<dbReference type="InterPro" id="IPR041715">
    <property type="entry name" value="HisRS-like_core"/>
</dbReference>
<evidence type="ECO:0000256" key="3">
    <source>
        <dbReference type="ARBA" id="ARBA00022840"/>
    </source>
</evidence>
<dbReference type="Pfam" id="PF13393">
    <property type="entry name" value="tRNA-synt_His"/>
    <property type="match status" value="1"/>
</dbReference>
<feature type="binding site" evidence="8">
    <location>
        <position position="277"/>
    </location>
    <ligand>
        <name>L-histidine</name>
        <dbReference type="ChEBI" id="CHEBI:57595"/>
    </ligand>
</feature>
<dbReference type="EMBL" id="JACQCQ010000009">
    <property type="protein sequence ID" value="MBI3627600.1"/>
    <property type="molecule type" value="Genomic_DNA"/>
</dbReference>
<comment type="subcellular location">
    <subcellularLocation>
        <location evidence="7">Cytoplasm</location>
    </subcellularLocation>
</comment>
<dbReference type="Proteomes" id="UP000808388">
    <property type="component" value="Unassembled WGS sequence"/>
</dbReference>
<comment type="similarity">
    <text evidence="1 7">Belongs to the class-II aminoacyl-tRNA synthetase family.</text>
</comment>
<organism evidence="10 11">
    <name type="scientific">Candidatus Sungiibacteriota bacterium</name>
    <dbReference type="NCBI Taxonomy" id="2750080"/>
    <lineage>
        <taxon>Bacteria</taxon>
        <taxon>Candidatus Sungiibacteriota</taxon>
    </lineage>
</organism>
<keyword evidence="7" id="KW-0963">Cytoplasm</keyword>
<dbReference type="HAMAP" id="MF_00127">
    <property type="entry name" value="His_tRNA_synth"/>
    <property type="match status" value="1"/>
</dbReference>
<dbReference type="CDD" id="cd00773">
    <property type="entry name" value="HisRS-like_core"/>
    <property type="match status" value="1"/>
</dbReference>
<reference evidence="10" key="1">
    <citation type="submission" date="2020-07" db="EMBL/GenBank/DDBJ databases">
        <title>Huge and variable diversity of episymbiotic CPR bacteria and DPANN archaea in groundwater ecosystems.</title>
        <authorList>
            <person name="He C.Y."/>
            <person name="Keren R."/>
            <person name="Whittaker M."/>
            <person name="Farag I.F."/>
            <person name="Doudna J."/>
            <person name="Cate J.H.D."/>
            <person name="Banfield J.F."/>
        </authorList>
    </citation>
    <scope>NUCLEOTIDE SEQUENCE</scope>
    <source>
        <strain evidence="10">NC_groundwater_972_Pr1_S-0.2um_49_27</strain>
    </source>
</reference>
<dbReference type="SUPFAM" id="SSF52954">
    <property type="entry name" value="Class II aaRS ABD-related"/>
    <property type="match status" value="1"/>
</dbReference>
<feature type="domain" description="Aminoacyl-transfer RNA synthetases class-II family profile" evidence="9">
    <location>
        <begin position="44"/>
        <end position="348"/>
    </location>
</feature>
<evidence type="ECO:0000259" key="9">
    <source>
        <dbReference type="PROSITE" id="PS50862"/>
    </source>
</evidence>
<dbReference type="GO" id="GO:0004821">
    <property type="term" value="F:histidine-tRNA ligase activity"/>
    <property type="evidence" value="ECO:0007669"/>
    <property type="project" value="UniProtKB-UniRule"/>
</dbReference>
<dbReference type="InterPro" id="IPR004154">
    <property type="entry name" value="Anticodon-bd"/>
</dbReference>
<dbReference type="InterPro" id="IPR006195">
    <property type="entry name" value="aa-tRNA-synth_II"/>
</dbReference>
<evidence type="ECO:0000256" key="7">
    <source>
        <dbReference type="HAMAP-Rule" id="MF_00127"/>
    </source>
</evidence>
<dbReference type="InterPro" id="IPR045864">
    <property type="entry name" value="aa-tRNA-synth_II/BPL/LPL"/>
</dbReference>
<dbReference type="Gene3D" id="3.30.930.10">
    <property type="entry name" value="Bira Bifunctional Protein, Domain 2"/>
    <property type="match status" value="1"/>
</dbReference>
<evidence type="ECO:0000256" key="8">
    <source>
        <dbReference type="PIRSR" id="PIRSR001549-1"/>
    </source>
</evidence>
<gene>
    <name evidence="7 10" type="primary">hisS</name>
    <name evidence="10" type="ORF">HY220_02545</name>
</gene>
<evidence type="ECO:0000256" key="4">
    <source>
        <dbReference type="ARBA" id="ARBA00022917"/>
    </source>
</evidence>
<sequence>MDETKKPQNKKMIDPELPGGFRDALPEDAIAKEAMIEIVKGVYERFGYDPMQTSAIERTEVLTGGESESAKIIFNVKGSRDEADSSDTSFDKAQDKSLRFDLTVPLARVLAKNPDIAKPFKRYQIAKVWRGERSQAGRYREFIQADIDILGVKSPDADAEIIQVMYETMKALGIDEFMIRLNNKEEALKLLDEVGVPEDRTMATLIAVDKKDKILPDEWADEVAGASGLEDEKLKEYLWKISGENLLDSTSIRELRQKVEAFGVPQKYLIYDASLVRGLGYYTGTVFEILLTDLPNIGTIFAGGRYDGLTNRFSKDSTPAVGASLGIDRLYAALETIGTIQKRKTLVQVLIFNLADEFASDYARFASATRAYGINTALYLGDDRAFQNQLAYAVKKEIPFILLYGEKERASGKIEIKDLRSGKQESVEEKDLAAYIKTRL</sequence>
<name>A0A9D6LNH8_9BACT</name>
<dbReference type="Pfam" id="PF03129">
    <property type="entry name" value="HGTP_anticodon"/>
    <property type="match status" value="1"/>
</dbReference>
<dbReference type="NCBIfam" id="TIGR00442">
    <property type="entry name" value="hisS"/>
    <property type="match status" value="1"/>
</dbReference>
<comment type="catalytic activity">
    <reaction evidence="6 7">
        <text>tRNA(His) + L-histidine + ATP = L-histidyl-tRNA(His) + AMP + diphosphate + H(+)</text>
        <dbReference type="Rhea" id="RHEA:17313"/>
        <dbReference type="Rhea" id="RHEA-COMP:9665"/>
        <dbReference type="Rhea" id="RHEA-COMP:9689"/>
        <dbReference type="ChEBI" id="CHEBI:15378"/>
        <dbReference type="ChEBI" id="CHEBI:30616"/>
        <dbReference type="ChEBI" id="CHEBI:33019"/>
        <dbReference type="ChEBI" id="CHEBI:57595"/>
        <dbReference type="ChEBI" id="CHEBI:78442"/>
        <dbReference type="ChEBI" id="CHEBI:78527"/>
        <dbReference type="ChEBI" id="CHEBI:456215"/>
        <dbReference type="EC" id="6.1.1.21"/>
    </reaction>
</comment>
<dbReference type="InterPro" id="IPR015807">
    <property type="entry name" value="His-tRNA-ligase"/>
</dbReference>
<keyword evidence="7 10" id="KW-0436">Ligase</keyword>
<comment type="subunit">
    <text evidence="7">Homodimer.</text>
</comment>
<feature type="binding site" evidence="8">
    <location>
        <position position="130"/>
    </location>
    <ligand>
        <name>L-histidine</name>
        <dbReference type="ChEBI" id="CHEBI:57595"/>
    </ligand>
</feature>
<dbReference type="InterPro" id="IPR004516">
    <property type="entry name" value="HisRS/HisZ"/>
</dbReference>